<evidence type="ECO:0000313" key="4">
    <source>
        <dbReference type="Proteomes" id="UP001302949"/>
    </source>
</evidence>
<dbReference type="Pfam" id="PF01636">
    <property type="entry name" value="APH"/>
    <property type="match status" value="1"/>
</dbReference>
<proteinExistence type="inferred from homology"/>
<reference evidence="3 4" key="1">
    <citation type="submission" date="2023-12" db="EMBL/GenBank/DDBJ databases">
        <title>Novel species of the genus Arcicella isolated from rivers.</title>
        <authorList>
            <person name="Lu H."/>
        </authorList>
    </citation>
    <scope>NUCLEOTIDE SEQUENCE [LARGE SCALE GENOMIC DNA]</scope>
    <source>
        <strain evidence="3 4">KCTC 23307</strain>
    </source>
</reference>
<dbReference type="PANTHER" id="PTHR21064">
    <property type="entry name" value="AMINOGLYCOSIDE PHOSPHOTRANSFERASE DOMAIN-CONTAINING PROTEIN-RELATED"/>
    <property type="match status" value="1"/>
</dbReference>
<evidence type="ECO:0000259" key="2">
    <source>
        <dbReference type="Pfam" id="PF01636"/>
    </source>
</evidence>
<dbReference type="RefSeq" id="WP_323295265.1">
    <property type="nucleotide sequence ID" value="NZ_JAYFUM010000003.1"/>
</dbReference>
<name>A0ABU5Q5L5_9BACT</name>
<dbReference type="InterPro" id="IPR002575">
    <property type="entry name" value="Aminoglycoside_PTrfase"/>
</dbReference>
<dbReference type="Gene3D" id="3.90.1200.10">
    <property type="match status" value="1"/>
</dbReference>
<evidence type="ECO:0000313" key="3">
    <source>
        <dbReference type="EMBL" id="MEA5138100.1"/>
    </source>
</evidence>
<comment type="caution">
    <text evidence="3">The sequence shown here is derived from an EMBL/GenBank/DDBJ whole genome shotgun (WGS) entry which is preliminary data.</text>
</comment>
<organism evidence="3 4">
    <name type="scientific">Arcicella rigui</name>
    <dbReference type="NCBI Taxonomy" id="797020"/>
    <lineage>
        <taxon>Bacteria</taxon>
        <taxon>Pseudomonadati</taxon>
        <taxon>Bacteroidota</taxon>
        <taxon>Cytophagia</taxon>
        <taxon>Cytophagales</taxon>
        <taxon>Flectobacillaceae</taxon>
        <taxon>Arcicella</taxon>
    </lineage>
</organism>
<keyword evidence="4" id="KW-1185">Reference proteome</keyword>
<accession>A0ABU5Q5L5</accession>
<sequence>MDTIFPTQYSTVSTKALEQFLNQQYGFEGMSCRLLIRNVSDTYLLEGESERYIFKIYRNTHRKLDEIEAEVKILHLLKQEGAKVAFPIFDKEGNDIQMFKVAEGNRYGVLFSYAKGKPVYDLNESQLIVLGREMALNHTIVSKISLDFSREMYDIDSTLIKPLEIIKPAFKDLPEEYEYLKSTAFQVIAKMKSFDTQKFSYGYCHYDYLPKNFHFDEHDNITFFDFDFMGKGFLVNDLMTFFVHYFLHVHHKATSQEQADKDFEIFIKAYRANRALSDEELKAIPYLGFMFWMYYFKYHFQHFEDWSNYFFTPRFIKERVALIKKWVELFCEF</sequence>
<dbReference type="InterPro" id="IPR050249">
    <property type="entry name" value="Pseudomonas-type_ThrB"/>
</dbReference>
<evidence type="ECO:0000256" key="1">
    <source>
        <dbReference type="ARBA" id="ARBA00038240"/>
    </source>
</evidence>
<dbReference type="Gene3D" id="3.30.200.20">
    <property type="entry name" value="Phosphorylase Kinase, domain 1"/>
    <property type="match status" value="1"/>
</dbReference>
<protein>
    <submittedName>
        <fullName evidence="3">Phosphotransferase</fullName>
    </submittedName>
</protein>
<dbReference type="Proteomes" id="UP001302949">
    <property type="component" value="Unassembled WGS sequence"/>
</dbReference>
<dbReference type="PANTHER" id="PTHR21064:SF6">
    <property type="entry name" value="AMINOGLYCOSIDE PHOSPHOTRANSFERASE DOMAIN-CONTAINING PROTEIN"/>
    <property type="match status" value="1"/>
</dbReference>
<dbReference type="SUPFAM" id="SSF56112">
    <property type="entry name" value="Protein kinase-like (PK-like)"/>
    <property type="match status" value="1"/>
</dbReference>
<gene>
    <name evidence="3" type="ORF">VB248_03085</name>
</gene>
<dbReference type="InterPro" id="IPR011009">
    <property type="entry name" value="Kinase-like_dom_sf"/>
</dbReference>
<feature type="domain" description="Aminoglycoside phosphotransferase" evidence="2">
    <location>
        <begin position="40"/>
        <end position="242"/>
    </location>
</feature>
<dbReference type="EMBL" id="JAYFUM010000003">
    <property type="protein sequence ID" value="MEA5138100.1"/>
    <property type="molecule type" value="Genomic_DNA"/>
</dbReference>
<comment type="similarity">
    <text evidence="1">Belongs to the pseudomonas-type ThrB family.</text>
</comment>